<organism evidence="1 2">
    <name type="scientific">Helicobacter magdeburgensis</name>
    <dbReference type="NCBI Taxonomy" id="471858"/>
    <lineage>
        <taxon>Bacteria</taxon>
        <taxon>Pseudomonadati</taxon>
        <taxon>Campylobacterota</taxon>
        <taxon>Epsilonproteobacteria</taxon>
        <taxon>Campylobacterales</taxon>
        <taxon>Helicobacteraceae</taxon>
        <taxon>Helicobacter</taxon>
    </lineage>
</organism>
<keyword evidence="2" id="KW-1185">Reference proteome</keyword>
<proteinExistence type="predicted"/>
<protein>
    <submittedName>
        <fullName evidence="1">Uncharacterized protein</fullName>
    </submittedName>
</protein>
<sequence length="259" mass="29258">MEGITLKRMEGLQERATFLVDDLENQLHIMEQKQGLVAHIAKEMPNIQMSSVAYSSKQIPLIVAKRITQCSATIDARNIVGTAHPDYKGMSWADLIRYGKRMHINIPLLKENPKYYVEEKLKEPTMLLTQIDDEIYIDGDGNHRSALAKFIFEESGYFELHGVTLTTYQTDREIMRVLGDILGFFEKRSTPVIVNIQSTITKREDDIGIACDIYSHNIAITNLVNQKNICFSNANGAVLEVFLDGIKGGNAECRDFLGK</sequence>
<dbReference type="Proteomes" id="UP000029921">
    <property type="component" value="Unassembled WGS sequence"/>
</dbReference>
<gene>
    <name evidence="1" type="ORF">LS74_001105</name>
</gene>
<dbReference type="AlphaFoldDB" id="A0A4U8T2A9"/>
<evidence type="ECO:0000313" key="2">
    <source>
        <dbReference type="Proteomes" id="UP000029921"/>
    </source>
</evidence>
<accession>A0A4U8T2A9</accession>
<dbReference type="EMBL" id="JRPE02000002">
    <property type="protein sequence ID" value="TLD93358.1"/>
    <property type="molecule type" value="Genomic_DNA"/>
</dbReference>
<dbReference type="RefSeq" id="WP_052086387.1">
    <property type="nucleotide sequence ID" value="NZ_JRPE02000002.1"/>
</dbReference>
<reference evidence="1 2" key="1">
    <citation type="journal article" date="2014" name="Genome Announc.">
        <title>Draft genome sequences of eight enterohepatic helicobacter species isolated from both laboratory and wild rodents.</title>
        <authorList>
            <person name="Sheh A."/>
            <person name="Shen Z."/>
            <person name="Fox J.G."/>
        </authorList>
    </citation>
    <scope>NUCLEOTIDE SEQUENCE [LARGE SCALE GENOMIC DNA]</scope>
    <source>
        <strain evidence="1 2">MIT 96-1001</strain>
    </source>
</reference>
<evidence type="ECO:0000313" key="1">
    <source>
        <dbReference type="EMBL" id="TLD93358.1"/>
    </source>
</evidence>
<comment type="caution">
    <text evidence="1">The sequence shown here is derived from an EMBL/GenBank/DDBJ whole genome shotgun (WGS) entry which is preliminary data.</text>
</comment>
<name>A0A4U8T2A9_9HELI</name>